<evidence type="ECO:0000256" key="1">
    <source>
        <dbReference type="SAM" id="MobiDB-lite"/>
    </source>
</evidence>
<feature type="chain" id="PRO_5032315794" evidence="2">
    <location>
        <begin position="20"/>
        <end position="304"/>
    </location>
</feature>
<proteinExistence type="predicted"/>
<gene>
    <name evidence="3" type="ORF">HG543_53830</name>
</gene>
<keyword evidence="2" id="KW-0732">Signal</keyword>
<feature type="non-terminal residue" evidence="3">
    <location>
        <position position="304"/>
    </location>
</feature>
<comment type="caution">
    <text evidence="3">The sequence shown here is derived from an EMBL/GenBank/DDBJ whole genome shotgun (WGS) entry which is preliminary data.</text>
</comment>
<accession>A0A848M0N1</accession>
<feature type="signal peptide" evidence="2">
    <location>
        <begin position="1"/>
        <end position="19"/>
    </location>
</feature>
<keyword evidence="4" id="KW-1185">Reference proteome</keyword>
<protein>
    <submittedName>
        <fullName evidence="3">Uncharacterized protein</fullName>
    </submittedName>
</protein>
<feature type="region of interest" description="Disordered" evidence="1">
    <location>
        <begin position="243"/>
        <end position="264"/>
    </location>
</feature>
<evidence type="ECO:0000256" key="2">
    <source>
        <dbReference type="SAM" id="SignalP"/>
    </source>
</evidence>
<evidence type="ECO:0000313" key="4">
    <source>
        <dbReference type="Proteomes" id="UP000518300"/>
    </source>
</evidence>
<dbReference type="Proteomes" id="UP000518300">
    <property type="component" value="Unassembled WGS sequence"/>
</dbReference>
<dbReference type="EMBL" id="JABBJJ010000728">
    <property type="protein sequence ID" value="NMO23676.1"/>
    <property type="molecule type" value="Genomic_DNA"/>
</dbReference>
<reference evidence="3 4" key="1">
    <citation type="submission" date="2020-04" db="EMBL/GenBank/DDBJ databases">
        <title>Draft genome of Pyxidicoccus fallax type strain.</title>
        <authorList>
            <person name="Whitworth D.E."/>
        </authorList>
    </citation>
    <scope>NUCLEOTIDE SEQUENCE [LARGE SCALE GENOMIC DNA]</scope>
    <source>
        <strain evidence="3 4">DSM 14698</strain>
    </source>
</reference>
<evidence type="ECO:0000313" key="3">
    <source>
        <dbReference type="EMBL" id="NMO23676.1"/>
    </source>
</evidence>
<feature type="compositionally biased region" description="Gly residues" evidence="1">
    <location>
        <begin position="243"/>
        <end position="257"/>
    </location>
</feature>
<name>A0A848M0N1_9BACT</name>
<dbReference type="InterPro" id="IPR058184">
    <property type="entry name" value="AgmC-like_N"/>
</dbReference>
<sequence>MRFIPLFVLVLLVTSPALAEPDSFGLGTGRNGALGVTAVGQTLNLATPLVSAAPAGSTVLRLASMANLPVGALVLIHQSTGFDSNTPSGGAGPYAPGAVGRWELARIAAVDNTAGLRLTAPLVNGYTVPGAQLVLVPEYTNVTVLEGASLVARAWDGRSGGILAFLATGTVTNRGHISADGAGFRGASFSNHADLAGCTGLDLPFTQGGSYKGEGVVADLVDKASGRGNLVNAGGGGNCHNSGGGGGGHGGDGGKGGVTADEDGFRDEGGLGGASMGYSLVEHALFGGGAGAGEGNNSDGSGGG</sequence>
<dbReference type="AlphaFoldDB" id="A0A848M0N1"/>
<organism evidence="3 4">
    <name type="scientific">Pyxidicoccus fallax</name>
    <dbReference type="NCBI Taxonomy" id="394095"/>
    <lineage>
        <taxon>Bacteria</taxon>
        <taxon>Pseudomonadati</taxon>
        <taxon>Myxococcota</taxon>
        <taxon>Myxococcia</taxon>
        <taxon>Myxococcales</taxon>
        <taxon>Cystobacterineae</taxon>
        <taxon>Myxococcaceae</taxon>
        <taxon>Pyxidicoccus</taxon>
    </lineage>
</organism>
<dbReference type="NCBIfam" id="NF047640">
    <property type="entry name" value="gliding_AgmC_N"/>
    <property type="match status" value="1"/>
</dbReference>